<evidence type="ECO:0000256" key="1">
    <source>
        <dbReference type="SAM" id="Phobius"/>
    </source>
</evidence>
<dbReference type="EMBL" id="JYDV01000103">
    <property type="protein sequence ID" value="KRZ33543.1"/>
    <property type="molecule type" value="Genomic_DNA"/>
</dbReference>
<dbReference type="AlphaFoldDB" id="A0A0V1JEX5"/>
<feature type="non-terminal residue" evidence="2">
    <location>
        <position position="1"/>
    </location>
</feature>
<feature type="transmembrane region" description="Helical" evidence="1">
    <location>
        <begin position="158"/>
        <end position="174"/>
    </location>
</feature>
<feature type="transmembrane region" description="Helical" evidence="1">
    <location>
        <begin position="103"/>
        <end position="120"/>
    </location>
</feature>
<feature type="transmembrane region" description="Helical" evidence="1">
    <location>
        <begin position="6"/>
        <end position="27"/>
    </location>
</feature>
<feature type="transmembrane region" description="Helical" evidence="1">
    <location>
        <begin position="132"/>
        <end position="152"/>
    </location>
</feature>
<comment type="caution">
    <text evidence="2">The sequence shown here is derived from an EMBL/GenBank/DDBJ whole genome shotgun (WGS) entry which is preliminary data.</text>
</comment>
<name>A0A0V1JEX5_TRIPS</name>
<keyword evidence="1" id="KW-1133">Transmembrane helix</keyword>
<organism evidence="2 3">
    <name type="scientific">Trichinella pseudospiralis</name>
    <name type="common">Parasitic roundworm</name>
    <dbReference type="NCBI Taxonomy" id="6337"/>
    <lineage>
        <taxon>Eukaryota</taxon>
        <taxon>Metazoa</taxon>
        <taxon>Ecdysozoa</taxon>
        <taxon>Nematoda</taxon>
        <taxon>Enoplea</taxon>
        <taxon>Dorylaimia</taxon>
        <taxon>Trichinellida</taxon>
        <taxon>Trichinellidae</taxon>
        <taxon>Trichinella</taxon>
    </lineage>
</organism>
<feature type="transmembrane region" description="Helical" evidence="1">
    <location>
        <begin position="48"/>
        <end position="65"/>
    </location>
</feature>
<proteinExistence type="predicted"/>
<keyword evidence="1" id="KW-0812">Transmembrane</keyword>
<accession>A0A0V1JEX5</accession>
<sequence length="196" mass="22361">LLRRTVMLNYFLVLSVVIFSKFSSKTVNTAFSQKYLTASKFISHKGRCAFLYMGFFLSVALRHFYCPKSTLDTECGCSDSRATQLFLCGEVSSSDQQMYRSRSSFVMFCSVFVNYIRLVVSWMTEYKQINNPAFSLGISLGKCAVIGMLIALRHFQHFVLACLTLIALLLLIVVKEENNFSYLYRNLITTLGLFKS</sequence>
<evidence type="ECO:0000313" key="2">
    <source>
        <dbReference type="EMBL" id="KRZ33543.1"/>
    </source>
</evidence>
<keyword evidence="1" id="KW-0472">Membrane</keyword>
<dbReference type="Proteomes" id="UP000054826">
    <property type="component" value="Unassembled WGS sequence"/>
</dbReference>
<protein>
    <submittedName>
        <fullName evidence="2">Uncharacterized protein</fullName>
    </submittedName>
</protein>
<evidence type="ECO:0000313" key="3">
    <source>
        <dbReference type="Proteomes" id="UP000054826"/>
    </source>
</evidence>
<gene>
    <name evidence="2" type="ORF">T4C_9683</name>
</gene>
<reference evidence="2 3" key="1">
    <citation type="submission" date="2015-01" db="EMBL/GenBank/DDBJ databases">
        <title>Evolution of Trichinella species and genotypes.</title>
        <authorList>
            <person name="Korhonen P.K."/>
            <person name="Edoardo P."/>
            <person name="Giuseppe L.R."/>
            <person name="Gasser R.B."/>
        </authorList>
    </citation>
    <scope>NUCLEOTIDE SEQUENCE [LARGE SCALE GENOMIC DNA]</scope>
    <source>
        <strain evidence="2">ISS176</strain>
    </source>
</reference>